<evidence type="ECO:0000256" key="1">
    <source>
        <dbReference type="SAM" id="Coils"/>
    </source>
</evidence>
<accession>A0A0V0QG02</accession>
<dbReference type="AlphaFoldDB" id="A0A0V0QG02"/>
<evidence type="ECO:0008006" key="4">
    <source>
        <dbReference type="Google" id="ProtNLM"/>
    </source>
</evidence>
<sequence length="471" mass="55185">MATNILQDPIQVIIKKFDEINNSEQQISAAIQQENSKISVEFEQPQNFKSTIISQNTDNSAIDLDLTKAENLGSENYQSYMQQKISSQENSLKSCNESQQNLNQVKVETIQQSQNQIINKGNIYSLSNKDQKSEKQFGEQINGFEYKQQWQNIQISNQMKQLDIQAEEKQKNEMLKRKIKEQKKILKKSIHDIKYKQQKQKVVEAKQQNTCKCEKSKCSDGNCFCTKKGGKCNINCSCYKNTGHCFNADEELQQILRQREIEQKKIQQQNKQIEELENQMKKHKQKMNEKTFILNQVRDLNASLNFKDDLYDSISKKIELSNLSDQFQDIVDQMQQFSKESQYQSKDNSLLWSQMKSLDNSLQETYDKLQKIQNENQQQDLNTISVLRDGLRNFISNSMAIQQSPPQQDNLPDHMEQASIEQCEQQECQMKKQKEMLRIIKLQQEQIKKKQKLSKDLKNIELESNNSNSFH</sequence>
<proteinExistence type="predicted"/>
<evidence type="ECO:0000313" key="3">
    <source>
        <dbReference type="Proteomes" id="UP000054937"/>
    </source>
</evidence>
<keyword evidence="1" id="KW-0175">Coiled coil</keyword>
<comment type="caution">
    <text evidence="2">The sequence shown here is derived from an EMBL/GenBank/DDBJ whole genome shotgun (WGS) entry which is preliminary data.</text>
</comment>
<organism evidence="2 3">
    <name type="scientific">Pseudocohnilembus persalinus</name>
    <name type="common">Ciliate</name>
    <dbReference type="NCBI Taxonomy" id="266149"/>
    <lineage>
        <taxon>Eukaryota</taxon>
        <taxon>Sar</taxon>
        <taxon>Alveolata</taxon>
        <taxon>Ciliophora</taxon>
        <taxon>Intramacronucleata</taxon>
        <taxon>Oligohymenophorea</taxon>
        <taxon>Scuticociliatia</taxon>
        <taxon>Philasterida</taxon>
        <taxon>Pseudocohnilembidae</taxon>
        <taxon>Pseudocohnilembus</taxon>
    </lineage>
</organism>
<dbReference type="InParanoid" id="A0A0V0QG02"/>
<protein>
    <recommendedName>
        <fullName evidence="4">CRC domain-containing protein</fullName>
    </recommendedName>
</protein>
<feature type="coiled-coil region" evidence="1">
    <location>
        <begin position="320"/>
        <end position="382"/>
    </location>
</feature>
<dbReference type="Proteomes" id="UP000054937">
    <property type="component" value="Unassembled WGS sequence"/>
</dbReference>
<reference evidence="2 3" key="1">
    <citation type="journal article" date="2015" name="Sci. Rep.">
        <title>Genome of the facultative scuticociliatosis pathogen Pseudocohnilembus persalinus provides insight into its virulence through horizontal gene transfer.</title>
        <authorList>
            <person name="Xiong J."/>
            <person name="Wang G."/>
            <person name="Cheng J."/>
            <person name="Tian M."/>
            <person name="Pan X."/>
            <person name="Warren A."/>
            <person name="Jiang C."/>
            <person name="Yuan D."/>
            <person name="Miao W."/>
        </authorList>
    </citation>
    <scope>NUCLEOTIDE SEQUENCE [LARGE SCALE GENOMIC DNA]</scope>
    <source>
        <strain evidence="2">36N120E</strain>
    </source>
</reference>
<feature type="coiled-coil region" evidence="1">
    <location>
        <begin position="152"/>
        <end position="185"/>
    </location>
</feature>
<dbReference type="EMBL" id="LDAU01000176">
    <property type="protein sequence ID" value="KRX01135.1"/>
    <property type="molecule type" value="Genomic_DNA"/>
</dbReference>
<keyword evidence="3" id="KW-1185">Reference proteome</keyword>
<feature type="coiled-coil region" evidence="1">
    <location>
        <begin position="252"/>
        <end position="293"/>
    </location>
</feature>
<name>A0A0V0QG02_PSEPJ</name>
<evidence type="ECO:0000313" key="2">
    <source>
        <dbReference type="EMBL" id="KRX01135.1"/>
    </source>
</evidence>
<feature type="coiled-coil region" evidence="1">
    <location>
        <begin position="423"/>
        <end position="463"/>
    </location>
</feature>
<gene>
    <name evidence="2" type="ORF">PPERSA_08236</name>
</gene>